<dbReference type="AlphaFoldDB" id="A0A165FBQ9"/>
<dbReference type="Proteomes" id="UP000077266">
    <property type="component" value="Unassembled WGS sequence"/>
</dbReference>
<gene>
    <name evidence="1" type="ORF">EXIGLDRAFT_722387</name>
</gene>
<name>A0A165FBQ9_EXIGL</name>
<proteinExistence type="predicted"/>
<protein>
    <submittedName>
        <fullName evidence="1">Uncharacterized protein</fullName>
    </submittedName>
</protein>
<organism evidence="1 2">
    <name type="scientific">Exidia glandulosa HHB12029</name>
    <dbReference type="NCBI Taxonomy" id="1314781"/>
    <lineage>
        <taxon>Eukaryota</taxon>
        <taxon>Fungi</taxon>
        <taxon>Dikarya</taxon>
        <taxon>Basidiomycota</taxon>
        <taxon>Agaricomycotina</taxon>
        <taxon>Agaricomycetes</taxon>
        <taxon>Auriculariales</taxon>
        <taxon>Exidiaceae</taxon>
        <taxon>Exidia</taxon>
    </lineage>
</organism>
<evidence type="ECO:0000313" key="1">
    <source>
        <dbReference type="EMBL" id="KZV88737.1"/>
    </source>
</evidence>
<sequence>MSVIESPDIYDHPGPDGFFAVVQLDPVASVAAMNDARATEAAAKIPRNKYMCAS</sequence>
<dbReference type="InParanoid" id="A0A165FBQ9"/>
<evidence type="ECO:0000313" key="2">
    <source>
        <dbReference type="Proteomes" id="UP000077266"/>
    </source>
</evidence>
<accession>A0A165FBQ9</accession>
<dbReference type="EMBL" id="KV426091">
    <property type="protein sequence ID" value="KZV88737.1"/>
    <property type="molecule type" value="Genomic_DNA"/>
</dbReference>
<reference evidence="1 2" key="1">
    <citation type="journal article" date="2016" name="Mol. Biol. Evol.">
        <title>Comparative Genomics of Early-Diverging Mushroom-Forming Fungi Provides Insights into the Origins of Lignocellulose Decay Capabilities.</title>
        <authorList>
            <person name="Nagy L.G."/>
            <person name="Riley R."/>
            <person name="Tritt A."/>
            <person name="Adam C."/>
            <person name="Daum C."/>
            <person name="Floudas D."/>
            <person name="Sun H."/>
            <person name="Yadav J.S."/>
            <person name="Pangilinan J."/>
            <person name="Larsson K.H."/>
            <person name="Matsuura K."/>
            <person name="Barry K."/>
            <person name="Labutti K."/>
            <person name="Kuo R."/>
            <person name="Ohm R.A."/>
            <person name="Bhattacharya S.S."/>
            <person name="Shirouzu T."/>
            <person name="Yoshinaga Y."/>
            <person name="Martin F.M."/>
            <person name="Grigoriev I.V."/>
            <person name="Hibbett D.S."/>
        </authorList>
    </citation>
    <scope>NUCLEOTIDE SEQUENCE [LARGE SCALE GENOMIC DNA]</scope>
    <source>
        <strain evidence="1 2">HHB12029</strain>
    </source>
</reference>
<dbReference type="OrthoDB" id="3053346at2759"/>
<keyword evidence="2" id="KW-1185">Reference proteome</keyword>